<name>A0A1T4U4T7_9GAMM</name>
<keyword evidence="6" id="KW-1185">Reference proteome</keyword>
<dbReference type="GO" id="GO:0016779">
    <property type="term" value="F:nucleotidyltransferase activity"/>
    <property type="evidence" value="ECO:0007669"/>
    <property type="project" value="UniProtKB-KW"/>
</dbReference>
<keyword evidence="4" id="KW-0808">Transferase</keyword>
<protein>
    <submittedName>
        <fullName evidence="3">HesA/MoeB/ThiF family protein</fullName>
    </submittedName>
    <submittedName>
        <fullName evidence="4">Sulfur carrier protein ThiS adenylyltransferase</fullName>
        <ecNumber evidence="4">2.7.7.73</ecNumber>
    </submittedName>
</protein>
<dbReference type="EMBL" id="JAYXUG010000011">
    <property type="protein sequence ID" value="MEC6832860.1"/>
    <property type="molecule type" value="Genomic_DNA"/>
</dbReference>
<dbReference type="GO" id="GO:0004792">
    <property type="term" value="F:thiosulfate-cyanide sulfurtransferase activity"/>
    <property type="evidence" value="ECO:0007669"/>
    <property type="project" value="TreeGrafter"/>
</dbReference>
<evidence type="ECO:0000256" key="1">
    <source>
        <dbReference type="ARBA" id="ARBA00009919"/>
    </source>
</evidence>
<comment type="similarity">
    <text evidence="1">Belongs to the HesA/MoeB/ThiF family.</text>
</comment>
<dbReference type="InterPro" id="IPR035985">
    <property type="entry name" value="Ubiquitin-activating_enz"/>
</dbReference>
<dbReference type="GO" id="GO:0008146">
    <property type="term" value="F:sulfotransferase activity"/>
    <property type="evidence" value="ECO:0007669"/>
    <property type="project" value="TreeGrafter"/>
</dbReference>
<dbReference type="EC" id="2.7.7.73" evidence="4"/>
<sequence length="264" mass="28184">MINTALSDAEFMRYSRQLMVTDIAESGQQQLKNTQVLIVGGGGLGSAVGLYLAATGVGTIVIADDDVVDVSNLQRQVLYRAADVGSNKAQAACAQMRALNPLNRYRAVTTRLAGLQLALEVDQADIVVDCSDNFSTRYAINDACFAARKYLVSGAAIGWQGQLMTFDFRAGIGPCYQCLLPQAVSNTAKVRNCRSGGIVGPVVGIIGSMQALAVIKVIVETERVDVNYLSQFDGSQGHWRQFGIKIDQQCSVCGEHSLVNGGIV</sequence>
<dbReference type="FunFam" id="3.40.50.720:FF:000080">
    <property type="entry name" value="Thiazole biosynthesis adenylyltransferase ThiF"/>
    <property type="match status" value="1"/>
</dbReference>
<dbReference type="PRINTS" id="PR00420">
    <property type="entry name" value="RNGMNOXGNASE"/>
</dbReference>
<evidence type="ECO:0000313" key="3">
    <source>
        <dbReference type="EMBL" id="MEC6832860.1"/>
    </source>
</evidence>
<organism evidence="4 5">
    <name type="scientific">Photobacterium toruni</name>
    <dbReference type="NCBI Taxonomy" id="1935446"/>
    <lineage>
        <taxon>Bacteria</taxon>
        <taxon>Pseudomonadati</taxon>
        <taxon>Pseudomonadota</taxon>
        <taxon>Gammaproteobacteria</taxon>
        <taxon>Vibrionales</taxon>
        <taxon>Vibrionaceae</taxon>
        <taxon>Photobacterium</taxon>
    </lineage>
</organism>
<dbReference type="Pfam" id="PF00899">
    <property type="entry name" value="ThiF"/>
    <property type="match status" value="1"/>
</dbReference>
<keyword evidence="4" id="KW-0548">Nucleotidyltransferase</keyword>
<dbReference type="GO" id="GO:0005829">
    <property type="term" value="C:cytosol"/>
    <property type="evidence" value="ECO:0007669"/>
    <property type="project" value="TreeGrafter"/>
</dbReference>
<proteinExistence type="inferred from homology"/>
<dbReference type="Proteomes" id="UP001306119">
    <property type="component" value="Unassembled WGS sequence"/>
</dbReference>
<dbReference type="InterPro" id="IPR000594">
    <property type="entry name" value="ThiF_NAD_FAD-bd"/>
</dbReference>
<evidence type="ECO:0000313" key="5">
    <source>
        <dbReference type="Proteomes" id="UP000191116"/>
    </source>
</evidence>
<evidence type="ECO:0000313" key="6">
    <source>
        <dbReference type="Proteomes" id="UP001306119"/>
    </source>
</evidence>
<gene>
    <name evidence="4" type="primary">thiF</name>
    <name evidence="4" type="ORF">CZ814_02734</name>
    <name evidence="3" type="ORF">VXS06_13920</name>
</gene>
<accession>A0A1T4U4T7</accession>
<dbReference type="PANTHER" id="PTHR10953:SF240">
    <property type="entry name" value="SULFUR CARRIER PROTEIN THIS ADENYLYLTRANSFERASE"/>
    <property type="match status" value="1"/>
</dbReference>
<reference evidence="4 5" key="1">
    <citation type="submission" date="2017-02" db="EMBL/GenBank/DDBJ databases">
        <authorList>
            <person name="Peterson S.W."/>
        </authorList>
    </citation>
    <scope>NUCLEOTIDE SEQUENCE [LARGE SCALE GENOMIC DNA]</scope>
    <source>
        <strain evidence="4 5">CECT 9189</strain>
    </source>
</reference>
<reference evidence="3 6" key="2">
    <citation type="submission" date="2024-01" db="EMBL/GenBank/DDBJ databases">
        <title>Active colonisers of the gastrointestinal tract of Atlantic salmon farmed in a warm water region.</title>
        <authorList>
            <person name="Bowman J.P."/>
        </authorList>
    </citation>
    <scope>NUCLEOTIDE SEQUENCE [LARGE SCALE GENOMIC DNA]</scope>
    <source>
        <strain evidence="3 6">S3MW1</strain>
    </source>
</reference>
<dbReference type="OrthoDB" id="9804286at2"/>
<evidence type="ECO:0000259" key="2">
    <source>
        <dbReference type="Pfam" id="PF00899"/>
    </source>
</evidence>
<evidence type="ECO:0000313" key="4">
    <source>
        <dbReference type="EMBL" id="SKA47772.1"/>
    </source>
</evidence>
<dbReference type="AlphaFoldDB" id="A0A1T4U4T7"/>
<dbReference type="RefSeq" id="WP_080175509.1">
    <property type="nucleotide sequence ID" value="NZ_AP024854.1"/>
</dbReference>
<dbReference type="CDD" id="cd00757">
    <property type="entry name" value="ThiF_MoeB_HesA_family"/>
    <property type="match status" value="1"/>
</dbReference>
<dbReference type="InterPro" id="IPR045886">
    <property type="entry name" value="ThiF/MoeB/HesA"/>
</dbReference>
<dbReference type="GO" id="GO:0008641">
    <property type="term" value="F:ubiquitin-like modifier activating enzyme activity"/>
    <property type="evidence" value="ECO:0007669"/>
    <property type="project" value="InterPro"/>
</dbReference>
<dbReference type="Proteomes" id="UP000191116">
    <property type="component" value="Unassembled WGS sequence"/>
</dbReference>
<feature type="domain" description="THIF-type NAD/FAD binding fold" evidence="2">
    <location>
        <begin position="14"/>
        <end position="251"/>
    </location>
</feature>
<dbReference type="SUPFAM" id="SSF69572">
    <property type="entry name" value="Activating enzymes of the ubiquitin-like proteins"/>
    <property type="match status" value="1"/>
</dbReference>
<dbReference type="EMBL" id="FUWP01000016">
    <property type="protein sequence ID" value="SKA47772.1"/>
    <property type="molecule type" value="Genomic_DNA"/>
</dbReference>
<dbReference type="PANTHER" id="PTHR10953">
    <property type="entry name" value="UBIQUITIN-ACTIVATING ENZYME E1"/>
    <property type="match status" value="1"/>
</dbReference>
<dbReference type="Gene3D" id="3.40.50.720">
    <property type="entry name" value="NAD(P)-binding Rossmann-like Domain"/>
    <property type="match status" value="1"/>
</dbReference>